<evidence type="ECO:0000313" key="2">
    <source>
        <dbReference type="Proteomes" id="UP001187192"/>
    </source>
</evidence>
<protein>
    <submittedName>
        <fullName evidence="1">Uncharacterized protein</fullName>
    </submittedName>
</protein>
<reference evidence="1" key="1">
    <citation type="submission" date="2023-07" db="EMBL/GenBank/DDBJ databases">
        <title>draft genome sequence of fig (Ficus carica).</title>
        <authorList>
            <person name="Takahashi T."/>
            <person name="Nishimura K."/>
        </authorList>
    </citation>
    <scope>NUCLEOTIDE SEQUENCE</scope>
</reference>
<dbReference type="EMBL" id="BTGU01000086">
    <property type="protein sequence ID" value="GMN59293.1"/>
    <property type="molecule type" value="Genomic_DNA"/>
</dbReference>
<comment type="caution">
    <text evidence="1">The sequence shown here is derived from an EMBL/GenBank/DDBJ whole genome shotgun (WGS) entry which is preliminary data.</text>
</comment>
<keyword evidence="2" id="KW-1185">Reference proteome</keyword>
<organism evidence="1 2">
    <name type="scientific">Ficus carica</name>
    <name type="common">Common fig</name>
    <dbReference type="NCBI Taxonomy" id="3494"/>
    <lineage>
        <taxon>Eukaryota</taxon>
        <taxon>Viridiplantae</taxon>
        <taxon>Streptophyta</taxon>
        <taxon>Embryophyta</taxon>
        <taxon>Tracheophyta</taxon>
        <taxon>Spermatophyta</taxon>
        <taxon>Magnoliopsida</taxon>
        <taxon>eudicotyledons</taxon>
        <taxon>Gunneridae</taxon>
        <taxon>Pentapetalae</taxon>
        <taxon>rosids</taxon>
        <taxon>fabids</taxon>
        <taxon>Rosales</taxon>
        <taxon>Moraceae</taxon>
        <taxon>Ficeae</taxon>
        <taxon>Ficus</taxon>
    </lineage>
</organism>
<accession>A0AA88DPW2</accession>
<evidence type="ECO:0000313" key="1">
    <source>
        <dbReference type="EMBL" id="GMN59293.1"/>
    </source>
</evidence>
<name>A0AA88DPW2_FICCA</name>
<sequence>MTESANVRGDGKDVVDGGLVKEPWVRLTNADRESLLPQEVPRRQKLFCHAQPPLCLFTCNVSRAQPQALMRGTRFEFDLWGEAQRWGGGGRSMMSVDTSHANNVTKPNTKYRNNNPRSFKFDGNRDPLLSKTRTLVW</sequence>
<dbReference type="AlphaFoldDB" id="A0AA88DPW2"/>
<dbReference type="Proteomes" id="UP001187192">
    <property type="component" value="Unassembled WGS sequence"/>
</dbReference>
<proteinExistence type="predicted"/>
<gene>
    <name evidence="1" type="ORF">TIFTF001_028388</name>
</gene>